<keyword evidence="2" id="KW-1133">Transmembrane helix</keyword>
<protein>
    <submittedName>
        <fullName evidence="3">Uncharacterized protein</fullName>
    </submittedName>
</protein>
<evidence type="ECO:0000256" key="2">
    <source>
        <dbReference type="SAM" id="Phobius"/>
    </source>
</evidence>
<feature type="compositionally biased region" description="Basic and acidic residues" evidence="1">
    <location>
        <begin position="642"/>
        <end position="656"/>
    </location>
</feature>
<evidence type="ECO:0000256" key="1">
    <source>
        <dbReference type="SAM" id="MobiDB-lite"/>
    </source>
</evidence>
<organism evidence="3 4">
    <name type="scientific">Sporothrix schenckii 1099-18</name>
    <dbReference type="NCBI Taxonomy" id="1397361"/>
    <lineage>
        <taxon>Eukaryota</taxon>
        <taxon>Fungi</taxon>
        <taxon>Dikarya</taxon>
        <taxon>Ascomycota</taxon>
        <taxon>Pezizomycotina</taxon>
        <taxon>Sordariomycetes</taxon>
        <taxon>Sordariomycetidae</taxon>
        <taxon>Ophiostomatales</taxon>
        <taxon>Ophiostomataceae</taxon>
        <taxon>Sporothrix</taxon>
    </lineage>
</organism>
<sequence length="729" mass="81724">MNVTSYDTTRARANEDGGRASRVGVRPPGANDSNQHDYHGTKQRTSQGFSSSNRQECKDKDCRKPVAWRNVDSIGGIAPDISGHNASSHNSSNMGSTIVPLHANQEAREVQMKLYDILSATGLPQADLPVLGNRPLAFATLQPGPASSSTPQQSPLQGSVAWMCAQFNAERDRREWYYRQRRSHLPRIVSDFCEDRSFLPFLLFALGRPFFNHPSFVLTPQTPVATSLQRSFAPPRSQGTTPCAIHVCFVLSQSLLFSTYHKPQRHHSANRLSRCLLSGVSLSRSQRTGRRPVAFRGERQQVPAARVLPKACVWSFWLSRLFICVCALCFLFLTIISDKCEVDKCELLCDETKPNTLGKFCPRHKCYYTGCVKQALDGRGYCGEHGCRSTNCQKIAVVGYMLCKKHLECAERSCVRPRFLVPTDRVLDPKDVAECSIERYDRDHYLTYYLAYCKDHGICADKSCSSFRISSSVHCRKHACLEHGCRKPCRTGLKYCEAHLCREINCSEPVPDLHLYCGFHECEIETCVAKVAEDGGCIQHFKDKHKRQTKAAVRRDTEDTKIAVQRETQQWASTFGVSVGVGSGAGNLYADQPTRRPLRYFPTSNFSMSNRSAGSRLGGSPPHRWHGDHDFDDGWGDEQDYDGDRFRPEGRRRLNEGSKGNFRMHTPSSSDAGRSRYHDNNDLDDNSPSSQGMPKQLPPTMTSATATVDARDRQINATESKCGQATHRD</sequence>
<dbReference type="GeneID" id="27672198"/>
<dbReference type="VEuPathDB" id="FungiDB:SPSK_10562"/>
<feature type="compositionally biased region" description="Basic and acidic residues" evidence="1">
    <location>
        <begin position="9"/>
        <end position="19"/>
    </location>
</feature>
<dbReference type="KEGG" id="ssck:SPSK_10562"/>
<keyword evidence="2" id="KW-0472">Membrane</keyword>
<feature type="compositionally biased region" description="Polar residues" evidence="1">
    <location>
        <begin position="602"/>
        <end position="613"/>
    </location>
</feature>
<feature type="compositionally biased region" description="Polar residues" evidence="1">
    <location>
        <begin position="43"/>
        <end position="54"/>
    </location>
</feature>
<keyword evidence="2" id="KW-0812">Transmembrane</keyword>
<dbReference type="RefSeq" id="XP_016585514.1">
    <property type="nucleotide sequence ID" value="XM_016736921.1"/>
</dbReference>
<feature type="region of interest" description="Disordered" evidence="1">
    <location>
        <begin position="1"/>
        <end position="61"/>
    </location>
</feature>
<dbReference type="AlphaFoldDB" id="A0A0F2LZF2"/>
<proteinExistence type="predicted"/>
<evidence type="ECO:0000313" key="4">
    <source>
        <dbReference type="Proteomes" id="UP000033710"/>
    </source>
</evidence>
<name>A0A0F2LZF2_SPOSC</name>
<comment type="caution">
    <text evidence="3">The sequence shown here is derived from an EMBL/GenBank/DDBJ whole genome shotgun (WGS) entry which is preliminary data.</text>
</comment>
<feature type="transmembrane region" description="Helical" evidence="2">
    <location>
        <begin position="314"/>
        <end position="336"/>
    </location>
</feature>
<dbReference type="Proteomes" id="UP000033710">
    <property type="component" value="Unassembled WGS sequence"/>
</dbReference>
<dbReference type="EMBL" id="AXCR01000010">
    <property type="protein sequence ID" value="KJR82838.1"/>
    <property type="molecule type" value="Genomic_DNA"/>
</dbReference>
<gene>
    <name evidence="3" type="ORF">SPSK_10562</name>
</gene>
<feature type="compositionally biased region" description="Acidic residues" evidence="1">
    <location>
        <begin position="630"/>
        <end position="641"/>
    </location>
</feature>
<accession>A0A0F2LZF2</accession>
<dbReference type="OrthoDB" id="4746649at2759"/>
<reference evidence="3 4" key="1">
    <citation type="journal article" date="2014" name="BMC Genomics">
        <title>Comparative genomics of the major fungal agents of human and animal Sporotrichosis: Sporothrix schenckii and Sporothrix brasiliensis.</title>
        <authorList>
            <person name="Teixeira M.M."/>
            <person name="de Almeida L.G."/>
            <person name="Kubitschek-Barreira P."/>
            <person name="Alves F.L."/>
            <person name="Kioshima E.S."/>
            <person name="Abadio A.K."/>
            <person name="Fernandes L."/>
            <person name="Derengowski L.S."/>
            <person name="Ferreira K.S."/>
            <person name="Souza R.C."/>
            <person name="Ruiz J.C."/>
            <person name="de Andrade N.C."/>
            <person name="Paes H.C."/>
            <person name="Nicola A.M."/>
            <person name="Albuquerque P."/>
            <person name="Gerber A.L."/>
            <person name="Martins V.P."/>
            <person name="Peconick L.D."/>
            <person name="Neto A.V."/>
            <person name="Chaucanez C.B."/>
            <person name="Silva P.A."/>
            <person name="Cunha O.L."/>
            <person name="de Oliveira F.F."/>
            <person name="dos Santos T.C."/>
            <person name="Barros A.L."/>
            <person name="Soares M.A."/>
            <person name="de Oliveira L.M."/>
            <person name="Marini M.M."/>
            <person name="Villalobos-Duno H."/>
            <person name="Cunha M.M."/>
            <person name="de Hoog S."/>
            <person name="da Silveira J.F."/>
            <person name="Henrissat B."/>
            <person name="Nino-Vega G.A."/>
            <person name="Cisalpino P.S."/>
            <person name="Mora-Montes H.M."/>
            <person name="Almeida S.R."/>
            <person name="Stajich J.E."/>
            <person name="Lopes-Bezerra L.M."/>
            <person name="Vasconcelos A.T."/>
            <person name="Felipe M.S."/>
        </authorList>
    </citation>
    <scope>NUCLEOTIDE SEQUENCE [LARGE SCALE GENOMIC DNA]</scope>
    <source>
        <strain evidence="3 4">1099-18</strain>
    </source>
</reference>
<reference evidence="3 4" key="2">
    <citation type="journal article" date="2015" name="Eukaryot. Cell">
        <title>Asexual propagation of a virulent clone complex in a human and feline outbreak of sporotrichosis.</title>
        <authorList>
            <person name="Teixeira Mde M."/>
            <person name="Rodrigues A.M."/>
            <person name="Tsui C.K."/>
            <person name="de Almeida L.G."/>
            <person name="Van Diepeningen A.D."/>
            <person name="van den Ende B.G."/>
            <person name="Fernandes G.F."/>
            <person name="Kano R."/>
            <person name="Hamelin R.C."/>
            <person name="Lopes-Bezerra L.M."/>
            <person name="Vasconcelos A.T."/>
            <person name="de Hoog S."/>
            <person name="de Camargo Z.P."/>
            <person name="Felipe M.S."/>
        </authorList>
    </citation>
    <scope>NUCLEOTIDE SEQUENCE [LARGE SCALE GENOMIC DNA]</scope>
    <source>
        <strain evidence="3 4">1099-18</strain>
    </source>
</reference>
<evidence type="ECO:0000313" key="3">
    <source>
        <dbReference type="EMBL" id="KJR82838.1"/>
    </source>
</evidence>
<feature type="region of interest" description="Disordered" evidence="1">
    <location>
        <begin position="600"/>
        <end position="729"/>
    </location>
</feature>